<dbReference type="Proteomes" id="UP001150830">
    <property type="component" value="Unassembled WGS sequence"/>
</dbReference>
<keyword evidence="1" id="KW-0472">Membrane</keyword>
<accession>A0A9X3EDM2</accession>
<dbReference type="EMBL" id="JAPNOA010000019">
    <property type="protein sequence ID" value="MCY0964879.1"/>
    <property type="molecule type" value="Genomic_DNA"/>
</dbReference>
<name>A0A9X3EDM2_9GAMM</name>
<dbReference type="RefSeq" id="WP_283173095.1">
    <property type="nucleotide sequence ID" value="NZ_JAPNOA010000019.1"/>
</dbReference>
<evidence type="ECO:0000256" key="1">
    <source>
        <dbReference type="SAM" id="Phobius"/>
    </source>
</evidence>
<keyword evidence="1" id="KW-1133">Transmembrane helix</keyword>
<dbReference type="AlphaFoldDB" id="A0A9X3EDM2"/>
<evidence type="ECO:0000313" key="2">
    <source>
        <dbReference type="EMBL" id="MCY0964879.1"/>
    </source>
</evidence>
<feature type="transmembrane region" description="Helical" evidence="1">
    <location>
        <begin position="21"/>
        <end position="42"/>
    </location>
</feature>
<reference evidence="2" key="1">
    <citation type="submission" date="2022-11" db="EMBL/GenBank/DDBJ databases">
        <title>Parathalassolutuus dongxingensis gen. nov., sp. nov., a novel member of family Oceanospirillaceae isolated from a coastal shrimp pond in Guangxi, China.</title>
        <authorList>
            <person name="Chen H."/>
        </authorList>
    </citation>
    <scope>NUCLEOTIDE SEQUENCE</scope>
    <source>
        <strain evidence="2">G-43</strain>
    </source>
</reference>
<evidence type="ECO:0000313" key="3">
    <source>
        <dbReference type="Proteomes" id="UP001150830"/>
    </source>
</evidence>
<sequence length="107" mass="11884">MSRIRTLYWRLLDRSGTPRQHMAIFTSGTLLFFIGMGILYFANSRLTPSLGQELVALLALAIAGMGALLAAIGYIALSLLRILRLVSNHEQPVPIRSRNLCAESTRR</sequence>
<keyword evidence="3" id="KW-1185">Reference proteome</keyword>
<protein>
    <submittedName>
        <fullName evidence="2">Uncharacterized protein</fullName>
    </submittedName>
</protein>
<proteinExistence type="predicted"/>
<organism evidence="2 3">
    <name type="scientific">Parathalassolituus penaei</name>
    <dbReference type="NCBI Taxonomy" id="2997323"/>
    <lineage>
        <taxon>Bacteria</taxon>
        <taxon>Pseudomonadati</taxon>
        <taxon>Pseudomonadota</taxon>
        <taxon>Gammaproteobacteria</taxon>
        <taxon>Oceanospirillales</taxon>
        <taxon>Oceanospirillaceae</taxon>
        <taxon>Parathalassolituus</taxon>
    </lineage>
</organism>
<feature type="transmembrane region" description="Helical" evidence="1">
    <location>
        <begin position="54"/>
        <end position="77"/>
    </location>
</feature>
<keyword evidence="1" id="KW-0812">Transmembrane</keyword>
<gene>
    <name evidence="2" type="ORF">OUO13_06750</name>
</gene>
<comment type="caution">
    <text evidence="2">The sequence shown here is derived from an EMBL/GenBank/DDBJ whole genome shotgun (WGS) entry which is preliminary data.</text>
</comment>